<dbReference type="InterPro" id="IPR011008">
    <property type="entry name" value="Dimeric_a/b-barrel"/>
</dbReference>
<evidence type="ECO:0000313" key="3">
    <source>
        <dbReference type="Proteomes" id="UP000006764"/>
    </source>
</evidence>
<sequence length="119" mass="13538">MIIVKGEIPVKEDHRDEAVALVQALAEASRSEDGCLSYEVYVQADRPEVIMIWQQWRSLAALETHFASDHVDAFLDAIPDMIDGQVTSSRYEVQAEESDDLDEMMELPRVLYGDEIIMH</sequence>
<dbReference type="InterPro" id="IPR007138">
    <property type="entry name" value="ABM_dom"/>
</dbReference>
<dbReference type="SUPFAM" id="SSF54909">
    <property type="entry name" value="Dimeric alpha+beta barrel"/>
    <property type="match status" value="1"/>
</dbReference>
<dbReference type="KEGG" id="apac:S7S_03090"/>
<accession>A0A0B4XK47</accession>
<dbReference type="PANTHER" id="PTHR33336:SF15">
    <property type="entry name" value="ABM DOMAIN-CONTAINING PROTEIN"/>
    <property type="match status" value="1"/>
</dbReference>
<name>A0A0B4XK47_9GAMM</name>
<dbReference type="Gene3D" id="3.30.70.100">
    <property type="match status" value="1"/>
</dbReference>
<dbReference type="PROSITE" id="PS51725">
    <property type="entry name" value="ABM"/>
    <property type="match status" value="1"/>
</dbReference>
<dbReference type="Proteomes" id="UP000006764">
    <property type="component" value="Chromosome"/>
</dbReference>
<dbReference type="AlphaFoldDB" id="A0A0B4XK47"/>
<dbReference type="GO" id="GO:0003824">
    <property type="term" value="F:catalytic activity"/>
    <property type="evidence" value="ECO:0007669"/>
    <property type="project" value="TreeGrafter"/>
</dbReference>
<dbReference type="STRING" id="391936.S7S_03090"/>
<feature type="domain" description="ABM" evidence="1">
    <location>
        <begin position="2"/>
        <end position="91"/>
    </location>
</feature>
<evidence type="ECO:0000313" key="2">
    <source>
        <dbReference type="EMBL" id="AJD47040.1"/>
    </source>
</evidence>
<organism evidence="2 3">
    <name type="scientific">Isoalcanivorax pacificus W11-5</name>
    <dbReference type="NCBI Taxonomy" id="391936"/>
    <lineage>
        <taxon>Bacteria</taxon>
        <taxon>Pseudomonadati</taxon>
        <taxon>Pseudomonadota</taxon>
        <taxon>Gammaproteobacteria</taxon>
        <taxon>Oceanospirillales</taxon>
        <taxon>Alcanivoracaceae</taxon>
        <taxon>Isoalcanivorax</taxon>
    </lineage>
</organism>
<dbReference type="HOGENOM" id="CLU_131496_11_0_6"/>
<dbReference type="RefSeq" id="WP_008740357.1">
    <property type="nucleotide sequence ID" value="NZ_CP004387.1"/>
</dbReference>
<dbReference type="EMBL" id="CP004387">
    <property type="protein sequence ID" value="AJD47040.1"/>
    <property type="molecule type" value="Genomic_DNA"/>
</dbReference>
<evidence type="ECO:0000259" key="1">
    <source>
        <dbReference type="PROSITE" id="PS51725"/>
    </source>
</evidence>
<dbReference type="Pfam" id="PF03992">
    <property type="entry name" value="ABM"/>
    <property type="match status" value="1"/>
</dbReference>
<protein>
    <recommendedName>
        <fullName evidence="1">ABM domain-containing protein</fullName>
    </recommendedName>
</protein>
<keyword evidence="3" id="KW-1185">Reference proteome</keyword>
<dbReference type="PANTHER" id="PTHR33336">
    <property type="entry name" value="QUINOL MONOOXYGENASE YGIN-RELATED"/>
    <property type="match status" value="1"/>
</dbReference>
<dbReference type="InterPro" id="IPR050744">
    <property type="entry name" value="AI-2_Isomerase_LsrG"/>
</dbReference>
<gene>
    <name evidence="2" type="ORF">S7S_03090</name>
</gene>
<proteinExistence type="predicted"/>
<dbReference type="OrthoDB" id="9812192at2"/>
<reference evidence="2 3" key="1">
    <citation type="journal article" date="2012" name="J. Bacteriol.">
        <title>Genome sequence of an alkane-degrading bacterium, Alcanivorax pacificus type strain W11-5, isolated from deep sea sediment.</title>
        <authorList>
            <person name="Lai Q."/>
            <person name="Shao Z."/>
        </authorList>
    </citation>
    <scope>NUCLEOTIDE SEQUENCE [LARGE SCALE GENOMIC DNA]</scope>
    <source>
        <strain evidence="2 3">W11-5</strain>
    </source>
</reference>